<reference evidence="1 2" key="1">
    <citation type="submission" date="2017-05" db="EMBL/GenBank/DDBJ databases">
        <title>The Genome Sequence of Candida krusei Ckrusei653.</title>
        <authorList>
            <person name="Cuomo C."/>
            <person name="Forche A."/>
            <person name="Young S."/>
            <person name="Abouelleil A."/>
            <person name="Cao P."/>
            <person name="Chapman S."/>
            <person name="Cusick C."/>
            <person name="Shea T."/>
            <person name="Nusbaum C."/>
            <person name="Birren B."/>
        </authorList>
    </citation>
    <scope>NUCLEOTIDE SEQUENCE [LARGE SCALE GENOMIC DNA]</scope>
    <source>
        <strain evidence="1 2">Ckrusei653</strain>
    </source>
</reference>
<accession>A0A1Z8JS09</accession>
<organism evidence="1 2">
    <name type="scientific">Pichia kudriavzevii</name>
    <name type="common">Yeast</name>
    <name type="synonym">Issatchenkia orientalis</name>
    <dbReference type="NCBI Taxonomy" id="4909"/>
    <lineage>
        <taxon>Eukaryota</taxon>
        <taxon>Fungi</taxon>
        <taxon>Dikarya</taxon>
        <taxon>Ascomycota</taxon>
        <taxon>Saccharomycotina</taxon>
        <taxon>Pichiomycetes</taxon>
        <taxon>Pichiales</taxon>
        <taxon>Pichiaceae</taxon>
        <taxon>Pichia</taxon>
    </lineage>
</organism>
<protein>
    <submittedName>
        <fullName evidence="1">Uncharacterized protein</fullName>
    </submittedName>
</protein>
<sequence length="242" mass="26972">MTLAINMVTNGQIDVHSIDGSSAQYETYDHVYYENLILDLRLDFNYINLKNNSSSDRNLLEGSSNDVLSIYNKFKTQDPSIRSLIEENPSGVKKCVGNARTYALQFKPTLSCVSNGGICLPRFEIQTPELTGLVDTNGLMSKIFGMQKISAEPTSVAELTLAERLVDFLSKTILSNSFDRGKIQESIVNVFDSNDTMIFKFSDYGYCKKTSTEKKLISECHAMSTGTDIPSVMTKDITYSLI</sequence>
<name>A0A1Z8JS09_PICKU</name>
<evidence type="ECO:0000313" key="2">
    <source>
        <dbReference type="Proteomes" id="UP000195871"/>
    </source>
</evidence>
<dbReference type="Proteomes" id="UP000195871">
    <property type="component" value="Unassembled WGS sequence"/>
</dbReference>
<proteinExistence type="predicted"/>
<dbReference type="EMBL" id="NHMM01000002">
    <property type="protein sequence ID" value="OUT23330.1"/>
    <property type="molecule type" value="Genomic_DNA"/>
</dbReference>
<comment type="caution">
    <text evidence="1">The sequence shown here is derived from an EMBL/GenBank/DDBJ whole genome shotgun (WGS) entry which is preliminary data.</text>
</comment>
<dbReference type="AlphaFoldDB" id="A0A1Z8JS09"/>
<evidence type="ECO:0000313" key="1">
    <source>
        <dbReference type="EMBL" id="OUT23330.1"/>
    </source>
</evidence>
<gene>
    <name evidence="1" type="ORF">CAS74_001648</name>
</gene>
<dbReference type="VEuPathDB" id="FungiDB:C5L36_0A04395"/>